<dbReference type="Pfam" id="PF13343">
    <property type="entry name" value="SBP_bac_6"/>
    <property type="match status" value="1"/>
</dbReference>
<organism evidence="4 5">
    <name type="scientific">Alteribacter lacisalsi</name>
    <dbReference type="NCBI Taxonomy" id="2045244"/>
    <lineage>
        <taxon>Bacteria</taxon>
        <taxon>Bacillati</taxon>
        <taxon>Bacillota</taxon>
        <taxon>Bacilli</taxon>
        <taxon>Bacillales</taxon>
        <taxon>Bacillaceae</taxon>
        <taxon>Alteribacter</taxon>
    </lineage>
</organism>
<accession>A0A2W0HYY8</accession>
<evidence type="ECO:0000313" key="4">
    <source>
        <dbReference type="EMBL" id="PYZ99028.1"/>
    </source>
</evidence>
<dbReference type="GO" id="GO:0030975">
    <property type="term" value="F:thiamine binding"/>
    <property type="evidence" value="ECO:0007669"/>
    <property type="project" value="TreeGrafter"/>
</dbReference>
<evidence type="ECO:0000256" key="3">
    <source>
        <dbReference type="SAM" id="SignalP"/>
    </source>
</evidence>
<keyword evidence="1 3" id="KW-0732">Signal</keyword>
<dbReference type="OrthoDB" id="9791045at2"/>
<dbReference type="SUPFAM" id="SSF53850">
    <property type="entry name" value="Periplasmic binding protein-like II"/>
    <property type="match status" value="1"/>
</dbReference>
<feature type="region of interest" description="Disordered" evidence="2">
    <location>
        <begin position="28"/>
        <end position="56"/>
    </location>
</feature>
<dbReference type="PANTHER" id="PTHR30006:SF2">
    <property type="entry name" value="ABC TRANSPORTER SUBSTRATE-BINDING PROTEIN"/>
    <property type="match status" value="1"/>
</dbReference>
<proteinExistence type="predicted"/>
<dbReference type="PIRSF" id="PIRSF002825">
    <property type="entry name" value="CfbpA"/>
    <property type="match status" value="1"/>
</dbReference>
<evidence type="ECO:0000313" key="5">
    <source>
        <dbReference type="Proteomes" id="UP000248066"/>
    </source>
</evidence>
<evidence type="ECO:0000256" key="2">
    <source>
        <dbReference type="SAM" id="MobiDB-lite"/>
    </source>
</evidence>
<feature type="signal peptide" evidence="3">
    <location>
        <begin position="1"/>
        <end position="22"/>
    </location>
</feature>
<dbReference type="GO" id="GO:0030288">
    <property type="term" value="C:outer membrane-bounded periplasmic space"/>
    <property type="evidence" value="ECO:0007669"/>
    <property type="project" value="TreeGrafter"/>
</dbReference>
<feature type="compositionally biased region" description="Acidic residues" evidence="2">
    <location>
        <begin position="28"/>
        <end position="46"/>
    </location>
</feature>
<comment type="caution">
    <text evidence="4">The sequence shown here is derived from an EMBL/GenBank/DDBJ whole genome shotgun (WGS) entry which is preliminary data.</text>
</comment>
<dbReference type="PANTHER" id="PTHR30006">
    <property type="entry name" value="THIAMINE-BINDING PERIPLASMIC PROTEIN-RELATED"/>
    <property type="match status" value="1"/>
</dbReference>
<keyword evidence="5" id="KW-1185">Reference proteome</keyword>
<dbReference type="RefSeq" id="WP_110519427.1">
    <property type="nucleotide sequence ID" value="NZ_PDOF01000001.1"/>
</dbReference>
<feature type="chain" id="PRO_5015907540" evidence="3">
    <location>
        <begin position="23"/>
        <end position="354"/>
    </location>
</feature>
<name>A0A2W0HYY8_9BACI</name>
<sequence length="354" mass="38466">MKRHSMKALLIGLGMVAVTACAQTEMEQDNAADQDGGDTGDAEETADGDHEETGELTIYTAGPGGMAEELVEAFEEGTGISVDMYQGTTGDVLGRLEAEQGNPIADVVVLASMPPAMQFKEDGMILPYESEYADRLHDGWYDEEHYYYGFSAAALGISYNTNMVDEAPADWSDLAASEFDGQIAIPDPQQSGTARDFVAAYIQQEGDAGWELFEELSENGLSMEGANNPALQTVISGANSAVMAGVDYMVYNNIESGEPIDISFPESGTTITPRPAFILDSAQNVDSAQQYIDFILSDAGQEIVADNYLLPARTDIDAHEDRAGYDEIAELDFDWDYLEENGQDILEDFLRIVR</sequence>
<dbReference type="InterPro" id="IPR026045">
    <property type="entry name" value="Ferric-bd"/>
</dbReference>
<dbReference type="Proteomes" id="UP000248066">
    <property type="component" value="Unassembled WGS sequence"/>
</dbReference>
<dbReference type="GO" id="GO:0015888">
    <property type="term" value="P:thiamine transport"/>
    <property type="evidence" value="ECO:0007669"/>
    <property type="project" value="TreeGrafter"/>
</dbReference>
<dbReference type="Gene3D" id="3.40.190.10">
    <property type="entry name" value="Periplasmic binding protein-like II"/>
    <property type="match status" value="2"/>
</dbReference>
<dbReference type="PROSITE" id="PS51257">
    <property type="entry name" value="PROKAR_LIPOPROTEIN"/>
    <property type="match status" value="1"/>
</dbReference>
<dbReference type="EMBL" id="PDOF01000001">
    <property type="protein sequence ID" value="PYZ99028.1"/>
    <property type="molecule type" value="Genomic_DNA"/>
</dbReference>
<dbReference type="CDD" id="cd13547">
    <property type="entry name" value="PBP2_Fbp_like_2"/>
    <property type="match status" value="1"/>
</dbReference>
<gene>
    <name evidence="4" type="ORF">CR205_10840</name>
</gene>
<dbReference type="AlphaFoldDB" id="A0A2W0HYY8"/>
<evidence type="ECO:0000256" key="1">
    <source>
        <dbReference type="ARBA" id="ARBA00022729"/>
    </source>
</evidence>
<reference evidence="4 5" key="1">
    <citation type="submission" date="2017-10" db="EMBL/GenBank/DDBJ databases">
        <title>Bacillus sp. nov., a halophilic bacterium isolated from a Yangshapao Lake.</title>
        <authorList>
            <person name="Wang H."/>
        </authorList>
    </citation>
    <scope>NUCLEOTIDE SEQUENCE [LARGE SCALE GENOMIC DNA]</scope>
    <source>
        <strain evidence="4 5">YSP-3</strain>
    </source>
</reference>
<dbReference type="GO" id="GO:0030976">
    <property type="term" value="F:thiamine pyrophosphate binding"/>
    <property type="evidence" value="ECO:0007669"/>
    <property type="project" value="TreeGrafter"/>
</dbReference>
<protein>
    <submittedName>
        <fullName evidence="4">ABC transporter substrate-binding protein</fullName>
    </submittedName>
</protein>